<comment type="caution">
    <text evidence="2">The sequence shown here is derived from an EMBL/GenBank/DDBJ whole genome shotgun (WGS) entry which is preliminary data.</text>
</comment>
<evidence type="ECO:0000313" key="2">
    <source>
        <dbReference type="EMBL" id="MBW7571509.1"/>
    </source>
</evidence>
<organism evidence="2 3">
    <name type="scientific">Caproiciproducens faecalis</name>
    <dbReference type="NCBI Taxonomy" id="2820301"/>
    <lineage>
        <taxon>Bacteria</taxon>
        <taxon>Bacillati</taxon>
        <taxon>Bacillota</taxon>
        <taxon>Clostridia</taxon>
        <taxon>Eubacteriales</taxon>
        <taxon>Acutalibacteraceae</taxon>
        <taxon>Caproiciproducens</taxon>
    </lineage>
</organism>
<dbReference type="Proteomes" id="UP000719942">
    <property type="component" value="Unassembled WGS sequence"/>
</dbReference>
<keyword evidence="1" id="KW-0472">Membrane</keyword>
<feature type="transmembrane region" description="Helical" evidence="1">
    <location>
        <begin position="83"/>
        <end position="101"/>
    </location>
</feature>
<feature type="transmembrane region" description="Helical" evidence="1">
    <location>
        <begin position="25"/>
        <end position="48"/>
    </location>
</feature>
<feature type="transmembrane region" description="Helical" evidence="1">
    <location>
        <begin position="113"/>
        <end position="135"/>
    </location>
</feature>
<protein>
    <recommendedName>
        <fullName evidence="4">TraX protein</fullName>
    </recommendedName>
</protein>
<reference evidence="2 3" key="1">
    <citation type="submission" date="2021-03" db="EMBL/GenBank/DDBJ databases">
        <title>Caproiciproducens sp. nov. isolated from feces of cow.</title>
        <authorList>
            <person name="Choi J.-Y."/>
        </authorList>
    </citation>
    <scope>NUCLEOTIDE SEQUENCE [LARGE SCALE GENOMIC DNA]</scope>
    <source>
        <strain evidence="2 3">AGMB10547</strain>
    </source>
</reference>
<sequence>MKKQIEIVLFWGSLWGIEEATLGHVLHLLPVNIGWLFWFPLAYLFMFLSYQKTHYITSILWTSVIAAAIKLIDLLLPIRIDKVINPTVSILLEGAAVFLLIKVMNSRTSAPKYFFVIPFASSLLYQLFYIIYISIVPLLFTAIPAAAGISAYLDYGLHGMVNGILLVVISACCVQVINRKGKGQQTVRPSMQFSVLLSVLSYLLPAIALFVQWKM</sequence>
<name>A0ABS7DJM0_9FIRM</name>
<keyword evidence="3" id="KW-1185">Reference proteome</keyword>
<keyword evidence="1" id="KW-1133">Transmembrane helix</keyword>
<feature type="transmembrane region" description="Helical" evidence="1">
    <location>
        <begin position="195"/>
        <end position="213"/>
    </location>
</feature>
<dbReference type="RefSeq" id="WP_219963915.1">
    <property type="nucleotide sequence ID" value="NZ_JAGFNZ010000001.1"/>
</dbReference>
<accession>A0ABS7DJM0</accession>
<keyword evidence="1" id="KW-0812">Transmembrane</keyword>
<gene>
    <name evidence="2" type="ORF">J5W02_01670</name>
</gene>
<evidence type="ECO:0000313" key="3">
    <source>
        <dbReference type="Proteomes" id="UP000719942"/>
    </source>
</evidence>
<evidence type="ECO:0008006" key="4">
    <source>
        <dbReference type="Google" id="ProtNLM"/>
    </source>
</evidence>
<dbReference type="EMBL" id="JAGFNZ010000001">
    <property type="protein sequence ID" value="MBW7571509.1"/>
    <property type="molecule type" value="Genomic_DNA"/>
</dbReference>
<evidence type="ECO:0000256" key="1">
    <source>
        <dbReference type="SAM" id="Phobius"/>
    </source>
</evidence>
<proteinExistence type="predicted"/>
<feature type="transmembrane region" description="Helical" evidence="1">
    <location>
        <begin position="55"/>
        <end position="77"/>
    </location>
</feature>
<feature type="transmembrane region" description="Helical" evidence="1">
    <location>
        <begin position="155"/>
        <end position="174"/>
    </location>
</feature>